<evidence type="ECO:0000313" key="2">
    <source>
        <dbReference type="Proteomes" id="UP000298652"/>
    </source>
</evidence>
<sequence>MWLCGMKILRILFGIYELVHKPSRRGSDCNTGNHAEFVYLEVVKELYLAHIKGVRVRGTSILDGLDVPNSRNLTIHMVKLSDPAKLPLPVVSVRALIHPR</sequence>
<dbReference type="Gramene" id="TKW03770">
    <property type="protein sequence ID" value="TKW03770"/>
    <property type="gene ID" value="SEVIR_7G064850v2"/>
</dbReference>
<protein>
    <submittedName>
        <fullName evidence="1">Uncharacterized protein</fullName>
    </submittedName>
</protein>
<dbReference type="Proteomes" id="UP000298652">
    <property type="component" value="Chromosome 7"/>
</dbReference>
<evidence type="ECO:0000313" key="1">
    <source>
        <dbReference type="EMBL" id="TKW03770.1"/>
    </source>
</evidence>
<proteinExistence type="predicted"/>
<organism evidence="1 2">
    <name type="scientific">Setaria viridis</name>
    <name type="common">Green bristlegrass</name>
    <name type="synonym">Setaria italica subsp. viridis</name>
    <dbReference type="NCBI Taxonomy" id="4556"/>
    <lineage>
        <taxon>Eukaryota</taxon>
        <taxon>Viridiplantae</taxon>
        <taxon>Streptophyta</taxon>
        <taxon>Embryophyta</taxon>
        <taxon>Tracheophyta</taxon>
        <taxon>Spermatophyta</taxon>
        <taxon>Magnoliopsida</taxon>
        <taxon>Liliopsida</taxon>
        <taxon>Poales</taxon>
        <taxon>Poaceae</taxon>
        <taxon>PACMAD clade</taxon>
        <taxon>Panicoideae</taxon>
        <taxon>Panicodae</taxon>
        <taxon>Paniceae</taxon>
        <taxon>Cenchrinae</taxon>
        <taxon>Setaria</taxon>
    </lineage>
</organism>
<dbReference type="EMBL" id="CM016558">
    <property type="protein sequence ID" value="TKW03770.1"/>
    <property type="molecule type" value="Genomic_DNA"/>
</dbReference>
<accession>A0A4U6TMG1</accession>
<reference evidence="1" key="1">
    <citation type="submission" date="2019-03" db="EMBL/GenBank/DDBJ databases">
        <title>WGS assembly of Setaria viridis.</title>
        <authorList>
            <person name="Huang P."/>
            <person name="Jenkins J."/>
            <person name="Grimwood J."/>
            <person name="Barry K."/>
            <person name="Healey A."/>
            <person name="Mamidi S."/>
            <person name="Sreedasyam A."/>
            <person name="Shu S."/>
            <person name="Feldman M."/>
            <person name="Wu J."/>
            <person name="Yu Y."/>
            <person name="Chen C."/>
            <person name="Johnson J."/>
            <person name="Rokhsar D."/>
            <person name="Baxter I."/>
            <person name="Schmutz J."/>
            <person name="Brutnell T."/>
            <person name="Kellogg E."/>
        </authorList>
    </citation>
    <scope>NUCLEOTIDE SEQUENCE [LARGE SCALE GENOMIC DNA]</scope>
</reference>
<keyword evidence="2" id="KW-1185">Reference proteome</keyword>
<name>A0A4U6TMG1_SETVI</name>
<dbReference type="AlphaFoldDB" id="A0A4U6TMG1"/>
<gene>
    <name evidence="1" type="ORF">SEVIR_7G064850v2</name>
</gene>